<dbReference type="Pfam" id="PF03448">
    <property type="entry name" value="MgtE_N"/>
    <property type="match status" value="1"/>
</dbReference>
<feature type="transmembrane region" description="Helical" evidence="8">
    <location>
        <begin position="286"/>
        <end position="305"/>
    </location>
</feature>
<dbReference type="GO" id="GO:0008324">
    <property type="term" value="F:monoatomic cation transmembrane transporter activity"/>
    <property type="evidence" value="ECO:0007669"/>
    <property type="project" value="InterPro"/>
</dbReference>
<keyword evidence="4 8" id="KW-0812">Transmembrane</keyword>
<dbReference type="AlphaFoldDB" id="S3E0Y7"/>
<feature type="transmembrane region" description="Helical" evidence="8">
    <location>
        <begin position="386"/>
        <end position="412"/>
    </location>
</feature>
<keyword evidence="5" id="KW-0460">Magnesium</keyword>
<dbReference type="PANTHER" id="PTHR41394">
    <property type="entry name" value="MAGNESIUM TRANSPORTER MGTE"/>
    <property type="match status" value="1"/>
</dbReference>
<feature type="transmembrane region" description="Helical" evidence="8">
    <location>
        <begin position="311"/>
        <end position="338"/>
    </location>
</feature>
<dbReference type="Gene3D" id="3.10.580.10">
    <property type="entry name" value="CBS-domain"/>
    <property type="match status" value="1"/>
</dbReference>
<dbReference type="SUPFAM" id="SSF158791">
    <property type="entry name" value="MgtE N-terminal domain-like"/>
    <property type="match status" value="1"/>
</dbReference>
<dbReference type="RefSeq" id="WP_016503614.1">
    <property type="nucleotide sequence ID" value="NZ_AMSD01000001.1"/>
</dbReference>
<evidence type="ECO:0000256" key="5">
    <source>
        <dbReference type="ARBA" id="ARBA00022842"/>
    </source>
</evidence>
<dbReference type="SUPFAM" id="SSF161093">
    <property type="entry name" value="MgtE membrane domain-like"/>
    <property type="match status" value="1"/>
</dbReference>
<evidence type="ECO:0000313" key="11">
    <source>
        <dbReference type="Proteomes" id="UP000053688"/>
    </source>
</evidence>
<dbReference type="GO" id="GO:0016020">
    <property type="term" value="C:membrane"/>
    <property type="evidence" value="ECO:0007669"/>
    <property type="project" value="UniProtKB-SubCell"/>
</dbReference>
<evidence type="ECO:0000256" key="4">
    <source>
        <dbReference type="ARBA" id="ARBA00022692"/>
    </source>
</evidence>
<sequence>MSESQDLSYQIKLLSVTNEQEQSSILNTFIEEGLESGSIALILEAFPIEVRIRLWRALPLELHIEVLTEMRSDVRFSIIDSLSKIELKLTLAKLDNLSLIEWADSLPEEIINEAIRLIEQTELELYDQASQFEEDELGRWAERKVATLPFNINVEKARLLMHRYNYDIRRQVYLINHRKQFKGVINCCEIFLNEDDVSLMDLAISNITTLHGKLSLQEAIEALEYNSLPALPMIDDNQILIGEVNWQFALNTQRQIYETRLVAGTGVNKGADLFAPVLKSVKKRSVWLGVNLLAAMLVASTISLFDDVIEQVVVLAVMMPVVASMGGVSGSQTLTMVVRAMALNQIVPGNRLVLLKNELSIGVINGLFWASIAGGISALYSQSILLGGITLFAIVVNMSSSVLCGVLIPIVLRKFNLDPALAGSMVLTTTCDIVGFFAFLGTASLILL</sequence>
<dbReference type="InterPro" id="IPR046342">
    <property type="entry name" value="CBS_dom_sf"/>
</dbReference>
<proteinExistence type="inferred from homology"/>
<keyword evidence="6 8" id="KW-1133">Transmembrane helix</keyword>
<dbReference type="InterPro" id="IPR006668">
    <property type="entry name" value="Mg_transptr_MgtE_intracell_dom"/>
</dbReference>
<dbReference type="InterPro" id="IPR036739">
    <property type="entry name" value="SLC41_membr_dom_sf"/>
</dbReference>
<evidence type="ECO:0000256" key="1">
    <source>
        <dbReference type="ARBA" id="ARBA00004141"/>
    </source>
</evidence>
<protein>
    <submittedName>
        <fullName evidence="10">Divalent cation transporter</fullName>
    </submittedName>
</protein>
<dbReference type="Proteomes" id="UP000053688">
    <property type="component" value="Unassembled WGS sequence"/>
</dbReference>
<dbReference type="Gene3D" id="1.25.60.10">
    <property type="entry name" value="MgtE N-terminal domain-like"/>
    <property type="match status" value="1"/>
</dbReference>
<comment type="caution">
    <text evidence="10">The sequence shown here is derived from an EMBL/GenBank/DDBJ whole genome shotgun (WGS) entry which is preliminary data.</text>
</comment>
<evidence type="ECO:0000256" key="8">
    <source>
        <dbReference type="SAM" id="Phobius"/>
    </source>
</evidence>
<dbReference type="Pfam" id="PF01769">
    <property type="entry name" value="MgtE"/>
    <property type="match status" value="1"/>
</dbReference>
<feature type="transmembrane region" description="Helical" evidence="8">
    <location>
        <begin position="359"/>
        <end position="380"/>
    </location>
</feature>
<evidence type="ECO:0000256" key="2">
    <source>
        <dbReference type="ARBA" id="ARBA00009749"/>
    </source>
</evidence>
<comment type="subcellular location">
    <subcellularLocation>
        <location evidence="1">Membrane</location>
        <topology evidence="1">Multi-pass membrane protein</topology>
    </subcellularLocation>
</comment>
<keyword evidence="11" id="KW-1185">Reference proteome</keyword>
<evidence type="ECO:0000256" key="7">
    <source>
        <dbReference type="ARBA" id="ARBA00023136"/>
    </source>
</evidence>
<feature type="domain" description="Magnesium transporter MgtE intracellular" evidence="9">
    <location>
        <begin position="34"/>
        <end position="137"/>
    </location>
</feature>
<dbReference type="SMART" id="SM00924">
    <property type="entry name" value="MgtE_N"/>
    <property type="match status" value="1"/>
</dbReference>
<comment type="similarity">
    <text evidence="2">Belongs to the SLC41A transporter family.</text>
</comment>
<reference evidence="10 11" key="1">
    <citation type="journal article" date="2014" name="Environ. Microbiol.">
        <title>Genomic signatures of obligate host dependence in the luminous bacterial symbiont of a vertebrate.</title>
        <authorList>
            <person name="Hendry T.A."/>
            <person name="de Wet J.R."/>
            <person name="Dunlap P.V."/>
        </authorList>
    </citation>
    <scope>NUCLEOTIDE SEQUENCE [LARGE SCALE GENOMIC DNA]</scope>
    <source>
        <strain evidence="10 11">Akat1</strain>
    </source>
</reference>
<accession>S3E0Y7</accession>
<dbReference type="InterPro" id="IPR006667">
    <property type="entry name" value="SLC41_membr_dom"/>
</dbReference>
<dbReference type="PANTHER" id="PTHR41394:SF5">
    <property type="entry name" value="SLC41A_MGTE INTEGRAL MEMBRANE DOMAIN-CONTAINING PROTEIN"/>
    <property type="match status" value="1"/>
</dbReference>
<dbReference type="STRING" id="28176.CF66_2133"/>
<evidence type="ECO:0000259" key="9">
    <source>
        <dbReference type="SMART" id="SM00924"/>
    </source>
</evidence>
<dbReference type="PATRIC" id="fig|1236703.3.peg.270"/>
<name>S3E0Y7_9GAMM</name>
<dbReference type="Gene3D" id="1.10.357.20">
    <property type="entry name" value="SLC41 divalent cation transporters, integral membrane domain"/>
    <property type="match status" value="1"/>
</dbReference>
<keyword evidence="7 8" id="KW-0472">Membrane</keyword>
<dbReference type="InterPro" id="IPR038076">
    <property type="entry name" value="MgtE_N_sf"/>
</dbReference>
<evidence type="ECO:0000313" key="10">
    <source>
        <dbReference type="EMBL" id="EPE37816.1"/>
    </source>
</evidence>
<feature type="transmembrane region" description="Helical" evidence="8">
    <location>
        <begin position="424"/>
        <end position="447"/>
    </location>
</feature>
<dbReference type="EMBL" id="AMSD01000001">
    <property type="protein sequence ID" value="EPE37816.1"/>
    <property type="molecule type" value="Genomic_DNA"/>
</dbReference>
<dbReference type="eggNOG" id="COG2239">
    <property type="taxonomic scope" value="Bacteria"/>
</dbReference>
<gene>
    <name evidence="10" type="ORF">O1U_0278</name>
</gene>
<organism evidence="10 11">
    <name type="scientific">Candidatus Photodesmus katoptron Akat1</name>
    <dbReference type="NCBI Taxonomy" id="1236703"/>
    <lineage>
        <taxon>Bacteria</taxon>
        <taxon>Pseudomonadati</taxon>
        <taxon>Pseudomonadota</taxon>
        <taxon>Gammaproteobacteria</taxon>
        <taxon>Vibrionales</taxon>
        <taxon>Vibrionaceae</taxon>
        <taxon>Candidatus Photodesmus</taxon>
    </lineage>
</organism>
<evidence type="ECO:0000256" key="6">
    <source>
        <dbReference type="ARBA" id="ARBA00022989"/>
    </source>
</evidence>
<keyword evidence="3" id="KW-0813">Transport</keyword>
<dbReference type="SUPFAM" id="SSF54631">
    <property type="entry name" value="CBS-domain pair"/>
    <property type="match status" value="1"/>
</dbReference>
<evidence type="ECO:0000256" key="3">
    <source>
        <dbReference type="ARBA" id="ARBA00022448"/>
    </source>
</evidence>